<dbReference type="PANTHER" id="PTHR43031">
    <property type="entry name" value="FAD-DEPENDENT OXIDOREDUCTASE"/>
    <property type="match status" value="1"/>
</dbReference>
<feature type="domain" description="Rhodanese" evidence="1">
    <location>
        <begin position="36"/>
        <end position="126"/>
    </location>
</feature>
<evidence type="ECO:0000259" key="1">
    <source>
        <dbReference type="PROSITE" id="PS50206"/>
    </source>
</evidence>
<accession>A0A6J7IP99</accession>
<dbReference type="PROSITE" id="PS51257">
    <property type="entry name" value="PROKAR_LIPOPROTEIN"/>
    <property type="match status" value="1"/>
</dbReference>
<name>A0A6J7IP99_9ZZZZ</name>
<evidence type="ECO:0000313" key="2">
    <source>
        <dbReference type="EMBL" id="CAB4932799.1"/>
    </source>
</evidence>
<dbReference type="SMART" id="SM00450">
    <property type="entry name" value="RHOD"/>
    <property type="match status" value="1"/>
</dbReference>
<dbReference type="InterPro" id="IPR036873">
    <property type="entry name" value="Rhodanese-like_dom_sf"/>
</dbReference>
<sequence length="127" mass="13256">MKKLIAVVSSLLLLAGCSTAATATNLDAAGFANKVAESGVVTIDVRSPGEYMVGHIQGAINIDVEGMQFESEIAKLDKTATYAVYCHSGRRSGIAVETMHHAGFTNLFNLTNGVADWQASGLPLVTG</sequence>
<dbReference type="PANTHER" id="PTHR43031:SF7">
    <property type="entry name" value="NITRIC OXIDE REDUCTASE FLRD-NAD(+) REDUCTASE"/>
    <property type="match status" value="1"/>
</dbReference>
<dbReference type="Gene3D" id="3.40.250.10">
    <property type="entry name" value="Rhodanese-like domain"/>
    <property type="match status" value="1"/>
</dbReference>
<organism evidence="2">
    <name type="scientific">freshwater metagenome</name>
    <dbReference type="NCBI Taxonomy" id="449393"/>
    <lineage>
        <taxon>unclassified sequences</taxon>
        <taxon>metagenomes</taxon>
        <taxon>ecological metagenomes</taxon>
    </lineage>
</organism>
<dbReference type="EMBL" id="CAFBMZ010000080">
    <property type="protein sequence ID" value="CAB4932799.1"/>
    <property type="molecule type" value="Genomic_DNA"/>
</dbReference>
<dbReference type="CDD" id="cd00158">
    <property type="entry name" value="RHOD"/>
    <property type="match status" value="1"/>
</dbReference>
<protein>
    <submittedName>
        <fullName evidence="2">Unannotated protein</fullName>
    </submittedName>
</protein>
<dbReference type="InterPro" id="IPR001763">
    <property type="entry name" value="Rhodanese-like_dom"/>
</dbReference>
<dbReference type="Pfam" id="PF00581">
    <property type="entry name" value="Rhodanese"/>
    <property type="match status" value="1"/>
</dbReference>
<gene>
    <name evidence="2" type="ORF">UFOPK3684_01052</name>
</gene>
<dbReference type="InterPro" id="IPR050229">
    <property type="entry name" value="GlpE_sulfurtransferase"/>
</dbReference>
<reference evidence="2" key="1">
    <citation type="submission" date="2020-05" db="EMBL/GenBank/DDBJ databases">
        <authorList>
            <person name="Chiriac C."/>
            <person name="Salcher M."/>
            <person name="Ghai R."/>
            <person name="Kavagutti S V."/>
        </authorList>
    </citation>
    <scope>NUCLEOTIDE SEQUENCE</scope>
</reference>
<dbReference type="SUPFAM" id="SSF52821">
    <property type="entry name" value="Rhodanese/Cell cycle control phosphatase"/>
    <property type="match status" value="1"/>
</dbReference>
<dbReference type="PROSITE" id="PS50206">
    <property type="entry name" value="RHODANESE_3"/>
    <property type="match status" value="1"/>
</dbReference>
<proteinExistence type="predicted"/>
<dbReference type="AlphaFoldDB" id="A0A6J7IP99"/>